<dbReference type="Proteomes" id="UP001056778">
    <property type="component" value="Chromosome 2"/>
</dbReference>
<proteinExistence type="predicted"/>
<name>A0ACB9TLS2_HOLOL</name>
<evidence type="ECO:0000313" key="1">
    <source>
        <dbReference type="EMBL" id="KAI4467730.1"/>
    </source>
</evidence>
<evidence type="ECO:0000313" key="2">
    <source>
        <dbReference type="Proteomes" id="UP001056778"/>
    </source>
</evidence>
<accession>A0ACB9TLS2</accession>
<sequence>MPKARSVEGDGGDDIKDMLNVIKEVECDRENELIINGLNKGLCKNLTKDMHADENEEGMNTKGIYDKNNYIYNDDYDISDNTSSDSSWSSMSDDSSDEEFAMQQLKVRNENYCTDTIPQYTDEVFFEHFRVTRPVVEDLCEGFSQSEYFHSQSGRYGKITAKEHILIFLWFAGHQTASFRDVADRFDIALSALFKVIRRVTYYLSNMSRHIIQWPSVAEQVIIEQQFANNDFPGVIGAIDGTHIKIDQPKNDPESYFNRKQYYSIQLRKVDDIVHFIRACCVLHNIALDNHFEAIEEQEHEPDIVEDRNNDGIGNAIRDHVANMLPL</sequence>
<reference evidence="1" key="1">
    <citation type="submission" date="2022-04" db="EMBL/GenBank/DDBJ databases">
        <title>Chromosome-scale genome assembly of Holotrichia oblita Faldermann.</title>
        <authorList>
            <person name="Rongchong L."/>
        </authorList>
    </citation>
    <scope>NUCLEOTIDE SEQUENCE</scope>
    <source>
        <strain evidence="1">81SQS9</strain>
    </source>
</reference>
<comment type="caution">
    <text evidence="1">The sequence shown here is derived from an EMBL/GenBank/DDBJ whole genome shotgun (WGS) entry which is preliminary data.</text>
</comment>
<gene>
    <name evidence="1" type="ORF">MML48_2g00014070</name>
</gene>
<keyword evidence="2" id="KW-1185">Reference proteome</keyword>
<organism evidence="1 2">
    <name type="scientific">Holotrichia oblita</name>
    <name type="common">Chafer beetle</name>
    <dbReference type="NCBI Taxonomy" id="644536"/>
    <lineage>
        <taxon>Eukaryota</taxon>
        <taxon>Metazoa</taxon>
        <taxon>Ecdysozoa</taxon>
        <taxon>Arthropoda</taxon>
        <taxon>Hexapoda</taxon>
        <taxon>Insecta</taxon>
        <taxon>Pterygota</taxon>
        <taxon>Neoptera</taxon>
        <taxon>Endopterygota</taxon>
        <taxon>Coleoptera</taxon>
        <taxon>Polyphaga</taxon>
        <taxon>Scarabaeiformia</taxon>
        <taxon>Scarabaeidae</taxon>
        <taxon>Melolonthinae</taxon>
        <taxon>Holotrichia</taxon>
    </lineage>
</organism>
<dbReference type="EMBL" id="CM043016">
    <property type="protein sequence ID" value="KAI4467730.1"/>
    <property type="molecule type" value="Genomic_DNA"/>
</dbReference>
<protein>
    <submittedName>
        <fullName evidence="1">Uncharacterized protein</fullName>
    </submittedName>
</protein>